<dbReference type="Pfam" id="PF11799">
    <property type="entry name" value="IMS_C"/>
    <property type="match status" value="1"/>
</dbReference>
<evidence type="ECO:0000313" key="14">
    <source>
        <dbReference type="Proteomes" id="UP000035682"/>
    </source>
</evidence>
<reference evidence="15" key="3">
    <citation type="submission" date="2020-12" db="UniProtKB">
        <authorList>
            <consortium name="WormBaseParasite"/>
        </authorList>
    </citation>
    <scope>IDENTIFICATION</scope>
</reference>
<evidence type="ECO:0000256" key="7">
    <source>
        <dbReference type="ARBA" id="ARBA00022763"/>
    </source>
</evidence>
<keyword evidence="3" id="KW-0808">Transferase</keyword>
<evidence type="ECO:0000313" key="13">
    <source>
        <dbReference type="EMBL" id="CEF59835.1"/>
    </source>
</evidence>
<reference evidence="13" key="2">
    <citation type="submission" date="2014-09" db="EMBL/GenBank/DDBJ databases">
        <authorList>
            <person name="Aslett A.Martin."/>
        </authorList>
    </citation>
    <scope>NUCLEOTIDE SEQUENCE</scope>
    <source>
        <strain evidence="13">ED321 Heterogonic</strain>
    </source>
</reference>
<evidence type="ECO:0000256" key="8">
    <source>
        <dbReference type="ARBA" id="ARBA00022842"/>
    </source>
</evidence>
<evidence type="ECO:0000256" key="3">
    <source>
        <dbReference type="ARBA" id="ARBA00022679"/>
    </source>
</evidence>
<dbReference type="OrthoDB" id="1747274at2759"/>
<dbReference type="GO" id="GO:0006281">
    <property type="term" value="P:DNA repair"/>
    <property type="evidence" value="ECO:0007669"/>
    <property type="project" value="UniProtKB-KW"/>
</dbReference>
<dbReference type="Proteomes" id="UP000035682">
    <property type="component" value="Unplaced"/>
</dbReference>
<dbReference type="InterPro" id="IPR043128">
    <property type="entry name" value="Rev_trsase/Diguanyl_cyclase"/>
</dbReference>
<keyword evidence="8" id="KW-0460">Magnesium</keyword>
<protein>
    <recommendedName>
        <fullName evidence="2">DNA polymerase kappa</fullName>
        <ecNumber evidence="1">2.7.7.7</ecNumber>
    </recommendedName>
</protein>
<evidence type="ECO:0000256" key="9">
    <source>
        <dbReference type="ARBA" id="ARBA00022932"/>
    </source>
</evidence>
<dbReference type="Gene3D" id="3.30.70.270">
    <property type="match status" value="1"/>
</dbReference>
<sequence>MYQEKNRNLSHIMLHIDMDAFYASVEMRDDPSLRNIPMAVGEMSMLSTSNYHARKYGVRSGMPGFIGIKLCPKLKIVPHNFAKYRKASHIVQSIFSEYDSNLSMGSLDEAYMDITDFMKIRKESNILIRKRYTGECICILPIISDSDEHGICEVEEIKEICKKCNKERICLIDKISFGISEAEVVKEIRFRVQQATGLTCSAGIAANWLLAKICSDINKPNGQFELSRDSKKIMDFMRNLHVRKVNGIGQQTHGLLKAFKIETCEDIYKNRGILRLIFSELNWTFLIKTYLGIGNTIMNYDKDDLKRKSISVERTFKDTGEINECLYYLKSACNELIKSLEHNNVRGGYIVTLKCRKDTFERYTRSQSVTNLVSTENQLYSIAKELLLKEMSEKTIKYRLIGIGLSRLSFYEENDEIEELSFEEKKSRKKLYSSIEVEDISDDDIICISDTNDSSFKYSNKNGEIINLNTETVDNQKKQFRKRTNTNLDSYFKSSRKEDF</sequence>
<dbReference type="SUPFAM" id="SSF56672">
    <property type="entry name" value="DNA/RNA polymerases"/>
    <property type="match status" value="1"/>
</dbReference>
<evidence type="ECO:0000256" key="10">
    <source>
        <dbReference type="ARBA" id="ARBA00023204"/>
    </source>
</evidence>
<dbReference type="FunFam" id="3.40.1170.60:FF:000012">
    <property type="entry name" value="Putative DNA-directed polymerase kappa"/>
    <property type="match status" value="1"/>
</dbReference>
<evidence type="ECO:0000256" key="2">
    <source>
        <dbReference type="ARBA" id="ARBA00016178"/>
    </source>
</evidence>
<dbReference type="InterPro" id="IPR036775">
    <property type="entry name" value="DNA_pol_Y-fam_lit_finger_sf"/>
</dbReference>
<dbReference type="Gene3D" id="3.40.1170.60">
    <property type="match status" value="1"/>
</dbReference>
<dbReference type="InterPro" id="IPR043502">
    <property type="entry name" value="DNA/RNA_pol_sf"/>
</dbReference>
<dbReference type="InterPro" id="IPR022880">
    <property type="entry name" value="DNApol_IV"/>
</dbReference>
<dbReference type="RefSeq" id="XP_024499046.1">
    <property type="nucleotide sequence ID" value="XM_024650562.1"/>
</dbReference>
<dbReference type="EMBL" id="LN609396">
    <property type="protein sequence ID" value="CEF59835.1"/>
    <property type="molecule type" value="Genomic_DNA"/>
</dbReference>
<reference evidence="14" key="1">
    <citation type="submission" date="2014-09" db="EMBL/GenBank/DDBJ databases">
        <authorList>
            <person name="Martin A.A."/>
        </authorList>
    </citation>
    <scope>NUCLEOTIDE SEQUENCE</scope>
    <source>
        <strain evidence="14">ED321</strain>
    </source>
</reference>
<dbReference type="FunFam" id="3.30.1490.100:FF:000004">
    <property type="entry name" value="DNA polymerase IV"/>
    <property type="match status" value="1"/>
</dbReference>
<dbReference type="SUPFAM" id="SSF100879">
    <property type="entry name" value="Lesion bypass DNA polymerase (Y-family), little finger domain"/>
    <property type="match status" value="1"/>
</dbReference>
<feature type="domain" description="UmuC" evidence="12">
    <location>
        <begin position="13"/>
        <end position="249"/>
    </location>
</feature>
<dbReference type="Gene3D" id="1.10.150.20">
    <property type="entry name" value="5' to 3' exonuclease, C-terminal subdomain"/>
    <property type="match status" value="1"/>
</dbReference>
<evidence type="ECO:0000256" key="6">
    <source>
        <dbReference type="ARBA" id="ARBA00022723"/>
    </source>
</evidence>
<comment type="catalytic activity">
    <reaction evidence="11">
        <text>DNA(n) + a 2'-deoxyribonucleoside 5'-triphosphate = DNA(n+1) + diphosphate</text>
        <dbReference type="Rhea" id="RHEA:22508"/>
        <dbReference type="Rhea" id="RHEA-COMP:17339"/>
        <dbReference type="Rhea" id="RHEA-COMP:17340"/>
        <dbReference type="ChEBI" id="CHEBI:33019"/>
        <dbReference type="ChEBI" id="CHEBI:61560"/>
        <dbReference type="ChEBI" id="CHEBI:173112"/>
        <dbReference type="EC" id="2.7.7.7"/>
    </reaction>
</comment>
<dbReference type="WBParaSite" id="SRAE_X000157900.1">
    <property type="protein sequence ID" value="SRAE_X000157900.1"/>
    <property type="gene ID" value="WBGene00267152"/>
</dbReference>
<dbReference type="GO" id="GO:0003684">
    <property type="term" value="F:damaged DNA binding"/>
    <property type="evidence" value="ECO:0007669"/>
    <property type="project" value="InterPro"/>
</dbReference>
<dbReference type="OMA" id="KYRTYDT"/>
<dbReference type="GeneID" id="36384646"/>
<dbReference type="PANTHER" id="PTHR11076">
    <property type="entry name" value="DNA REPAIR POLYMERASE UMUC / TRANSFERASE FAMILY MEMBER"/>
    <property type="match status" value="1"/>
</dbReference>
<dbReference type="CTD" id="36384646"/>
<dbReference type="PROSITE" id="PS50173">
    <property type="entry name" value="UMUC"/>
    <property type="match status" value="1"/>
</dbReference>
<evidence type="ECO:0000256" key="1">
    <source>
        <dbReference type="ARBA" id="ARBA00012417"/>
    </source>
</evidence>
<gene>
    <name evidence="13 15 16" type="ORF">SRAE_X000157900</name>
</gene>
<dbReference type="PANTHER" id="PTHR11076:SF33">
    <property type="entry name" value="DNA POLYMERASE KAPPA"/>
    <property type="match status" value="1"/>
</dbReference>
<dbReference type="EC" id="2.7.7.7" evidence="1"/>
<dbReference type="CDD" id="cd03586">
    <property type="entry name" value="PolY_Pol_IV_kappa"/>
    <property type="match status" value="1"/>
</dbReference>
<evidence type="ECO:0000256" key="4">
    <source>
        <dbReference type="ARBA" id="ARBA00022695"/>
    </source>
</evidence>
<keyword evidence="14" id="KW-1185">Reference proteome</keyword>
<evidence type="ECO:0000256" key="5">
    <source>
        <dbReference type="ARBA" id="ARBA00022705"/>
    </source>
</evidence>
<evidence type="ECO:0000313" key="15">
    <source>
        <dbReference type="WBParaSite" id="SRAE_X000157900.1"/>
    </source>
</evidence>
<keyword evidence="9" id="KW-0239">DNA-directed DNA polymerase</keyword>
<evidence type="ECO:0000256" key="11">
    <source>
        <dbReference type="ARBA" id="ARBA00049244"/>
    </source>
</evidence>
<dbReference type="GO" id="GO:0003887">
    <property type="term" value="F:DNA-directed DNA polymerase activity"/>
    <property type="evidence" value="ECO:0007669"/>
    <property type="project" value="UniProtKB-KW"/>
</dbReference>
<dbReference type="GO" id="GO:0009792">
    <property type="term" value="P:embryo development ending in birth or egg hatching"/>
    <property type="evidence" value="ECO:0007669"/>
    <property type="project" value="EnsemblMetazoa"/>
</dbReference>
<name>A0A090KVE4_STRRB</name>
<keyword evidence="6" id="KW-0479">Metal-binding</keyword>
<organism evidence="13">
    <name type="scientific">Strongyloides ratti</name>
    <name type="common">Parasitic roundworm</name>
    <dbReference type="NCBI Taxonomy" id="34506"/>
    <lineage>
        <taxon>Eukaryota</taxon>
        <taxon>Metazoa</taxon>
        <taxon>Ecdysozoa</taxon>
        <taxon>Nematoda</taxon>
        <taxon>Chromadorea</taxon>
        <taxon>Rhabditida</taxon>
        <taxon>Tylenchina</taxon>
        <taxon>Panagrolaimomorpha</taxon>
        <taxon>Strongyloidoidea</taxon>
        <taxon>Strongyloididae</taxon>
        <taxon>Strongyloides</taxon>
    </lineage>
</organism>
<dbReference type="Pfam" id="PF00817">
    <property type="entry name" value="IMS"/>
    <property type="match status" value="1"/>
</dbReference>
<keyword evidence="10" id="KW-0234">DNA repair</keyword>
<dbReference type="GO" id="GO:0046872">
    <property type="term" value="F:metal ion binding"/>
    <property type="evidence" value="ECO:0007669"/>
    <property type="project" value="UniProtKB-KW"/>
</dbReference>
<keyword evidence="7" id="KW-0227">DNA damage</keyword>
<dbReference type="WormBase" id="SRAE_X000157900">
    <property type="protein sequence ID" value="SRP10764"/>
    <property type="gene ID" value="WBGene00267152"/>
</dbReference>
<dbReference type="AlphaFoldDB" id="A0A090KVE4"/>
<dbReference type="InterPro" id="IPR017961">
    <property type="entry name" value="DNA_pol_Y-fam_little_finger"/>
</dbReference>
<dbReference type="InterPro" id="IPR001126">
    <property type="entry name" value="UmuC"/>
</dbReference>
<proteinExistence type="predicted"/>
<dbReference type="GO" id="GO:0042276">
    <property type="term" value="P:error-prone translesion synthesis"/>
    <property type="evidence" value="ECO:0007669"/>
    <property type="project" value="EnsemblMetazoa"/>
</dbReference>
<accession>A0A090KVE4</accession>
<dbReference type="GO" id="GO:0005634">
    <property type="term" value="C:nucleus"/>
    <property type="evidence" value="ECO:0007669"/>
    <property type="project" value="TreeGrafter"/>
</dbReference>
<keyword evidence="5" id="KW-0235">DNA replication</keyword>
<dbReference type="Gene3D" id="3.30.1490.100">
    <property type="entry name" value="DNA polymerase, Y-family, little finger domain"/>
    <property type="match status" value="1"/>
</dbReference>
<keyword evidence="4" id="KW-0548">Nucleotidyltransferase</keyword>
<dbReference type="GO" id="GO:0006260">
    <property type="term" value="P:DNA replication"/>
    <property type="evidence" value="ECO:0007669"/>
    <property type="project" value="UniProtKB-KW"/>
</dbReference>
<evidence type="ECO:0000259" key="12">
    <source>
        <dbReference type="PROSITE" id="PS50173"/>
    </source>
</evidence>
<dbReference type="InterPro" id="IPR050116">
    <property type="entry name" value="DNA_polymerase-Y"/>
</dbReference>
<evidence type="ECO:0000313" key="16">
    <source>
        <dbReference type="WormBase" id="SRAE_X000157900"/>
    </source>
</evidence>